<dbReference type="RefSeq" id="XP_008612093.1">
    <property type="nucleotide sequence ID" value="XM_008613871.1"/>
</dbReference>
<dbReference type="OrthoDB" id="17948at2759"/>
<dbReference type="PANTHER" id="PTHR13031:SF0">
    <property type="entry name" value="RIBONUCLEASE P PROTEIN SUBUNIT P30"/>
    <property type="match status" value="1"/>
</dbReference>
<keyword evidence="5" id="KW-1185">Reference proteome</keyword>
<dbReference type="InterPro" id="IPR016195">
    <property type="entry name" value="Pol/histidinol_Pase-like"/>
</dbReference>
<evidence type="ECO:0000313" key="4">
    <source>
        <dbReference type="EMBL" id="EQC34687.1"/>
    </source>
</evidence>
<sequence>MYCDLNVPADGATGAQQSFFLLEMARLGYGCMALNVENDGTKPPRAPESLAPWSLESGRKTKTQLHGLRIGGENPPPAVRQLKRITLQCDDMNAAHAINSNPVIRAYDIVAVEPTSTRLFQFFCEQGDVDIITLDVSSRLSFQLRKPLVDAAIARGIYFELKYTAALGDSSGRRYFFANASSLIRITRGRHIVFGSGAARDMLLRSPYDVINIGMLLGLPYGKAMDAVSSSCAAVIAHGEVRKVKGSHVVIMRDATDGDDDVDMA</sequence>
<dbReference type="GO" id="GO:0003723">
    <property type="term" value="F:RNA binding"/>
    <property type="evidence" value="ECO:0007669"/>
    <property type="project" value="TreeGrafter"/>
</dbReference>
<dbReference type="GeneID" id="19948732"/>
<protein>
    <submittedName>
        <fullName evidence="4">Uncharacterized protein</fullName>
    </submittedName>
</protein>
<dbReference type="InParanoid" id="T0RWG8"/>
<gene>
    <name evidence="4" type="ORF">SDRG_08005</name>
</gene>
<dbReference type="EMBL" id="JH767154">
    <property type="protein sequence ID" value="EQC34687.1"/>
    <property type="molecule type" value="Genomic_DNA"/>
</dbReference>
<dbReference type="GO" id="GO:0008033">
    <property type="term" value="P:tRNA processing"/>
    <property type="evidence" value="ECO:0007669"/>
    <property type="project" value="UniProtKB-KW"/>
</dbReference>
<dbReference type="PANTHER" id="PTHR13031">
    <property type="entry name" value="RIBONUCLEASE P SUBUNIT P30"/>
    <property type="match status" value="1"/>
</dbReference>
<dbReference type="InterPro" id="IPR002738">
    <property type="entry name" value="RNase_P_p30"/>
</dbReference>
<dbReference type="SUPFAM" id="SSF89550">
    <property type="entry name" value="PHP domain-like"/>
    <property type="match status" value="1"/>
</dbReference>
<dbReference type="VEuPathDB" id="FungiDB:SDRG_08005"/>
<dbReference type="AlphaFoldDB" id="T0RWG8"/>
<dbReference type="Gene3D" id="3.20.20.140">
    <property type="entry name" value="Metal-dependent hydrolases"/>
    <property type="match status" value="1"/>
</dbReference>
<dbReference type="GO" id="GO:0005655">
    <property type="term" value="C:nucleolar ribonuclease P complex"/>
    <property type="evidence" value="ECO:0007669"/>
    <property type="project" value="TreeGrafter"/>
</dbReference>
<dbReference type="Proteomes" id="UP000030762">
    <property type="component" value="Unassembled WGS sequence"/>
</dbReference>
<evidence type="ECO:0000313" key="5">
    <source>
        <dbReference type="Proteomes" id="UP000030762"/>
    </source>
</evidence>
<evidence type="ECO:0000256" key="3">
    <source>
        <dbReference type="ARBA" id="ARBA00022694"/>
    </source>
</evidence>
<dbReference type="eggNOG" id="KOG2363">
    <property type="taxonomic scope" value="Eukaryota"/>
</dbReference>
<name>T0RWG8_SAPDV</name>
<reference evidence="4 5" key="1">
    <citation type="submission" date="2012-04" db="EMBL/GenBank/DDBJ databases">
        <title>The Genome Sequence of Saprolegnia declina VS20.</title>
        <authorList>
            <consortium name="The Broad Institute Genome Sequencing Platform"/>
            <person name="Russ C."/>
            <person name="Nusbaum C."/>
            <person name="Tyler B."/>
            <person name="van West P."/>
            <person name="Dieguez-Uribeondo J."/>
            <person name="de Bruijn I."/>
            <person name="Tripathy S."/>
            <person name="Jiang R."/>
            <person name="Young S.K."/>
            <person name="Zeng Q."/>
            <person name="Gargeya S."/>
            <person name="Fitzgerald M."/>
            <person name="Haas B."/>
            <person name="Abouelleil A."/>
            <person name="Alvarado L."/>
            <person name="Arachchi H.M."/>
            <person name="Berlin A."/>
            <person name="Chapman S.B."/>
            <person name="Goldberg J."/>
            <person name="Griggs A."/>
            <person name="Gujja S."/>
            <person name="Hansen M."/>
            <person name="Howarth C."/>
            <person name="Imamovic A."/>
            <person name="Larimer J."/>
            <person name="McCowen C."/>
            <person name="Montmayeur A."/>
            <person name="Murphy C."/>
            <person name="Neiman D."/>
            <person name="Pearson M."/>
            <person name="Priest M."/>
            <person name="Roberts A."/>
            <person name="Saif S."/>
            <person name="Shea T."/>
            <person name="Sisk P."/>
            <person name="Sykes S."/>
            <person name="Wortman J."/>
            <person name="Nusbaum C."/>
            <person name="Birren B."/>
        </authorList>
    </citation>
    <scope>NUCLEOTIDE SEQUENCE [LARGE SCALE GENOMIC DNA]</scope>
    <source>
        <strain evidence="4 5">VS20</strain>
    </source>
</reference>
<keyword evidence="3" id="KW-0819">tRNA processing</keyword>
<organism evidence="4 5">
    <name type="scientific">Saprolegnia diclina (strain VS20)</name>
    <dbReference type="NCBI Taxonomy" id="1156394"/>
    <lineage>
        <taxon>Eukaryota</taxon>
        <taxon>Sar</taxon>
        <taxon>Stramenopiles</taxon>
        <taxon>Oomycota</taxon>
        <taxon>Saprolegniomycetes</taxon>
        <taxon>Saprolegniales</taxon>
        <taxon>Saprolegniaceae</taxon>
        <taxon>Saprolegnia</taxon>
    </lineage>
</organism>
<dbReference type="OMA" id="FQYLCEQ"/>
<comment type="subcellular location">
    <subcellularLocation>
        <location evidence="1">Nucleus</location>
    </subcellularLocation>
</comment>
<evidence type="ECO:0000256" key="2">
    <source>
        <dbReference type="ARBA" id="ARBA00007331"/>
    </source>
</evidence>
<proteinExistence type="inferred from homology"/>
<dbReference type="Pfam" id="PF01876">
    <property type="entry name" value="RNase_P_p30"/>
    <property type="match status" value="1"/>
</dbReference>
<dbReference type="STRING" id="1156394.T0RWG8"/>
<comment type="similarity">
    <text evidence="2">Belongs to the eukaryotic/archaeal RNase P protein component 3 family.</text>
</comment>
<evidence type="ECO:0000256" key="1">
    <source>
        <dbReference type="ARBA" id="ARBA00004123"/>
    </source>
</evidence>
<accession>T0RWG8</accession>